<evidence type="ECO:0000313" key="2">
    <source>
        <dbReference type="EMBL" id="BBH94047.1"/>
    </source>
</evidence>
<protein>
    <recommendedName>
        <fullName evidence="1">HTH cro/C1-type domain-containing protein</fullName>
    </recommendedName>
</protein>
<dbReference type="Gene3D" id="1.10.260.40">
    <property type="entry name" value="lambda repressor-like DNA-binding domains"/>
    <property type="match status" value="1"/>
</dbReference>
<feature type="domain" description="HTH cro/C1-type" evidence="1">
    <location>
        <begin position="6"/>
        <end position="62"/>
    </location>
</feature>
<dbReference type="Pfam" id="PF01381">
    <property type="entry name" value="HTH_3"/>
    <property type="match status" value="1"/>
</dbReference>
<dbReference type="SMART" id="SM00530">
    <property type="entry name" value="HTH_XRE"/>
    <property type="match status" value="1"/>
</dbReference>
<dbReference type="GO" id="GO:0003677">
    <property type="term" value="F:DNA binding"/>
    <property type="evidence" value="ECO:0007669"/>
    <property type="project" value="InterPro"/>
</dbReference>
<organism evidence="2">
    <name type="scientific">Thermogemmatispora argillosa</name>
    <dbReference type="NCBI Taxonomy" id="2045280"/>
    <lineage>
        <taxon>Bacteria</taxon>
        <taxon>Bacillati</taxon>
        <taxon>Chloroflexota</taxon>
        <taxon>Ktedonobacteria</taxon>
        <taxon>Thermogemmatisporales</taxon>
        <taxon>Thermogemmatisporaceae</taxon>
        <taxon>Thermogemmatispora</taxon>
    </lineage>
</organism>
<dbReference type="CDD" id="cd00093">
    <property type="entry name" value="HTH_XRE"/>
    <property type="match status" value="1"/>
</dbReference>
<proteinExistence type="predicted"/>
<name>A0A455T0H0_9CHLR</name>
<dbReference type="PROSITE" id="PS50943">
    <property type="entry name" value="HTH_CROC1"/>
    <property type="match status" value="1"/>
</dbReference>
<dbReference type="InterPro" id="IPR010982">
    <property type="entry name" value="Lambda_DNA-bd_dom_sf"/>
</dbReference>
<accession>A0A455T0H0</accession>
<dbReference type="EMBL" id="AP019377">
    <property type="protein sequence ID" value="BBH94047.1"/>
    <property type="molecule type" value="Genomic_DNA"/>
</dbReference>
<evidence type="ECO:0000259" key="1">
    <source>
        <dbReference type="PROSITE" id="PS50943"/>
    </source>
</evidence>
<gene>
    <name evidence="2" type="ORF">KTA_22460</name>
</gene>
<dbReference type="AlphaFoldDB" id="A0A455T0H0"/>
<dbReference type="InterPro" id="IPR001387">
    <property type="entry name" value="Cro/C1-type_HTH"/>
</dbReference>
<dbReference type="SUPFAM" id="SSF47413">
    <property type="entry name" value="lambda repressor-like DNA-binding domains"/>
    <property type="match status" value="1"/>
</dbReference>
<sequence length="70" mass="8176">MYRLRVKEVLEAKGKSQTWLAKQARVQQGLIRRMIREPEKYKPSYAILAQVAEALRVPIEDLIEQVPDPE</sequence>
<reference evidence="2" key="1">
    <citation type="submission" date="2018-12" db="EMBL/GenBank/DDBJ databases">
        <title>Novel natural products biosynthetic potential of the class Ktedonobacteria.</title>
        <authorList>
            <person name="Zheng Y."/>
            <person name="Saitou A."/>
            <person name="Wang C.M."/>
            <person name="Toyoda A."/>
            <person name="Minakuchi Y."/>
            <person name="Sekiguchi Y."/>
            <person name="Ueda K."/>
            <person name="Takano H."/>
            <person name="Sakai Y."/>
            <person name="Yokota A."/>
            <person name="Yabe S."/>
        </authorList>
    </citation>
    <scope>NUCLEOTIDE SEQUENCE</scope>
    <source>
        <strain evidence="2">A3-2</strain>
    </source>
</reference>